<dbReference type="InterPro" id="IPR009100">
    <property type="entry name" value="AcylCoA_DH/oxidase_NM_dom_sf"/>
</dbReference>
<gene>
    <name evidence="2" type="ORF">EV702DRAFT_1217298</name>
</gene>
<evidence type="ECO:0000259" key="1">
    <source>
        <dbReference type="Pfam" id="PF22924"/>
    </source>
</evidence>
<protein>
    <submittedName>
        <fullName evidence="2">Acyl-CoA dehydrogenase NM domain-like protein</fullName>
    </submittedName>
</protein>
<dbReference type="InterPro" id="IPR055060">
    <property type="entry name" value="ACOX_C_alpha1"/>
</dbReference>
<evidence type="ECO:0000313" key="3">
    <source>
        <dbReference type="Proteomes" id="UP000714275"/>
    </source>
</evidence>
<feature type="domain" description="Acyl-CoA oxidase C-alpha1" evidence="1">
    <location>
        <begin position="260"/>
        <end position="384"/>
    </location>
</feature>
<dbReference type="InterPro" id="IPR036250">
    <property type="entry name" value="AcylCo_DH-like_C"/>
</dbReference>
<dbReference type="Gene3D" id="2.40.110.10">
    <property type="entry name" value="Butyryl-CoA Dehydrogenase, subunit A, domain 2"/>
    <property type="match status" value="1"/>
</dbReference>
<comment type="caution">
    <text evidence="2">The sequence shown here is derived from an EMBL/GenBank/DDBJ whole genome shotgun (WGS) entry which is preliminary data.</text>
</comment>
<dbReference type="PANTHER" id="PTHR10909:SF382">
    <property type="entry name" value="ACYL-COENZYME A OXIDASE"/>
    <property type="match status" value="1"/>
</dbReference>
<dbReference type="GO" id="GO:0055088">
    <property type="term" value="P:lipid homeostasis"/>
    <property type="evidence" value="ECO:0007669"/>
    <property type="project" value="TreeGrafter"/>
</dbReference>
<dbReference type="InterPro" id="IPR012258">
    <property type="entry name" value="Acyl-CoA_oxidase"/>
</dbReference>
<dbReference type="Pfam" id="PF22924">
    <property type="entry name" value="ACOX_C_alpha1"/>
    <property type="match status" value="1"/>
</dbReference>
<dbReference type="SUPFAM" id="SSF47203">
    <property type="entry name" value="Acyl-CoA dehydrogenase C-terminal domain-like"/>
    <property type="match status" value="1"/>
</dbReference>
<dbReference type="SUPFAM" id="SSF56645">
    <property type="entry name" value="Acyl-CoA dehydrogenase NM domain-like"/>
    <property type="match status" value="1"/>
</dbReference>
<dbReference type="PANTHER" id="PTHR10909">
    <property type="entry name" value="ELECTRON TRANSPORT OXIDOREDUCTASE"/>
    <property type="match status" value="1"/>
</dbReference>
<accession>A0A9P6ZXU7</accession>
<name>A0A9P6ZXU7_9AGAM</name>
<dbReference type="Gene3D" id="1.20.140.10">
    <property type="entry name" value="Butyryl-CoA Dehydrogenase, subunit A, domain 3"/>
    <property type="match status" value="1"/>
</dbReference>
<dbReference type="EMBL" id="JABBWD010000014">
    <property type="protein sequence ID" value="KAG1778747.1"/>
    <property type="molecule type" value="Genomic_DNA"/>
</dbReference>
<dbReference type="AlphaFoldDB" id="A0A9P6ZXU7"/>
<dbReference type="GO" id="GO:0005504">
    <property type="term" value="F:fatty acid binding"/>
    <property type="evidence" value="ECO:0007669"/>
    <property type="project" value="TreeGrafter"/>
</dbReference>
<dbReference type="GO" id="GO:0033540">
    <property type="term" value="P:fatty acid beta-oxidation using acyl-CoA oxidase"/>
    <property type="evidence" value="ECO:0007669"/>
    <property type="project" value="TreeGrafter"/>
</dbReference>
<dbReference type="InterPro" id="IPR046373">
    <property type="entry name" value="Acyl-CoA_Oxase/DH_mid-dom_sf"/>
</dbReference>
<dbReference type="GO" id="GO:0003997">
    <property type="term" value="F:acyl-CoA oxidase activity"/>
    <property type="evidence" value="ECO:0007669"/>
    <property type="project" value="InterPro"/>
</dbReference>
<dbReference type="GO" id="GO:0071949">
    <property type="term" value="F:FAD binding"/>
    <property type="evidence" value="ECO:0007669"/>
    <property type="project" value="InterPro"/>
</dbReference>
<organism evidence="2 3">
    <name type="scientific">Suillus placidus</name>
    <dbReference type="NCBI Taxonomy" id="48579"/>
    <lineage>
        <taxon>Eukaryota</taxon>
        <taxon>Fungi</taxon>
        <taxon>Dikarya</taxon>
        <taxon>Basidiomycota</taxon>
        <taxon>Agaricomycotina</taxon>
        <taxon>Agaricomycetes</taxon>
        <taxon>Agaricomycetidae</taxon>
        <taxon>Boletales</taxon>
        <taxon>Suillineae</taxon>
        <taxon>Suillaceae</taxon>
        <taxon>Suillus</taxon>
    </lineage>
</organism>
<dbReference type="Proteomes" id="UP000714275">
    <property type="component" value="Unassembled WGS sequence"/>
</dbReference>
<sequence length="575" mass="63617">TSTSQLCQSDLFEKRSELLDRDARVVLSYERAKAIGLAHGITLHDTLYLTQKFWDMHTDPIMVLDGAASTLLTIQYNLVAGTLAQYAATTRPDLVSLIEDILRWDVIGQFCLTELGRGLDIFRMKTSATLLPTGEFDLHTPLPSDAKFMPPTVPVKGLPCVAIVFAQLYVNGECRGPRPFLVNMNDGYHMCNGVTSKLLPPRGGSIPVNHALTSFHHVCLPPSALLGDLEKSNRTHRDFMSSIWRVAVGSLALGSIAIPDLQMSSYIAARYFQRRHVTSVYGNPSPILSYRTQQLPLLHAIAQAFVLRALYKWAIEQFMDKNLDVRVRHGVAACCKAVMVQHAQLANCALSERLGAQGLFEYNRLSNFYSEMRGISIAEGDILGLSMRLVADTLAQTYALPLSTHPDGPLALHEISLFDEATETVASSSDFTETFMQYVQPRCQLMVESMGHRMAYDAAVDQGVSQCLVDLYLINAIKTDAAWYVERGLFTRKAIVHMEDAALSAALPRLDELLSAMEVEPYVSSPIISDECWEAFSKTLPVYSSPQAEVPAQPTLLLERAQISNAGSLKRCIKI</sequence>
<evidence type="ECO:0000313" key="2">
    <source>
        <dbReference type="EMBL" id="KAG1778747.1"/>
    </source>
</evidence>
<dbReference type="OrthoDB" id="538336at2759"/>
<reference evidence="2" key="1">
    <citation type="journal article" date="2020" name="New Phytol.">
        <title>Comparative genomics reveals dynamic genome evolution in host specialist ectomycorrhizal fungi.</title>
        <authorList>
            <person name="Lofgren L.A."/>
            <person name="Nguyen N.H."/>
            <person name="Vilgalys R."/>
            <person name="Ruytinx J."/>
            <person name="Liao H.L."/>
            <person name="Branco S."/>
            <person name="Kuo A."/>
            <person name="LaButti K."/>
            <person name="Lipzen A."/>
            <person name="Andreopoulos W."/>
            <person name="Pangilinan J."/>
            <person name="Riley R."/>
            <person name="Hundley H."/>
            <person name="Na H."/>
            <person name="Barry K."/>
            <person name="Grigoriev I.V."/>
            <person name="Stajich J.E."/>
            <person name="Kennedy P.G."/>
        </authorList>
    </citation>
    <scope>NUCLEOTIDE SEQUENCE</scope>
    <source>
        <strain evidence="2">DOB743</strain>
    </source>
</reference>
<keyword evidence="3" id="KW-1185">Reference proteome</keyword>
<feature type="non-terminal residue" evidence="2">
    <location>
        <position position="575"/>
    </location>
</feature>
<proteinExistence type="predicted"/>
<dbReference type="GO" id="GO:0005777">
    <property type="term" value="C:peroxisome"/>
    <property type="evidence" value="ECO:0007669"/>
    <property type="project" value="InterPro"/>
</dbReference>